<keyword evidence="5" id="KW-0012">Acyltransferase</keyword>
<dbReference type="InterPro" id="IPR016181">
    <property type="entry name" value="Acyl_CoA_acyltransferase"/>
</dbReference>
<dbReference type="GO" id="GO:0120518">
    <property type="term" value="F:protein N-terminal-methionine acetyltransferase activity"/>
    <property type="evidence" value="ECO:0007669"/>
    <property type="project" value="UniProtKB-EC"/>
</dbReference>
<evidence type="ECO:0000256" key="4">
    <source>
        <dbReference type="ARBA" id="ARBA00022853"/>
    </source>
</evidence>
<accession>A0A024G1E8</accession>
<evidence type="ECO:0000256" key="10">
    <source>
        <dbReference type="ARBA" id="ARBA00048848"/>
    </source>
</evidence>
<dbReference type="EC" id="2.3.1.48" evidence="1"/>
<dbReference type="PROSITE" id="PS51186">
    <property type="entry name" value="GNAT"/>
    <property type="match status" value="1"/>
</dbReference>
<evidence type="ECO:0000256" key="9">
    <source>
        <dbReference type="ARBA" id="ARBA00048017"/>
    </source>
</evidence>
<dbReference type="PANTHER" id="PTHR14744:SF15">
    <property type="entry name" value="N-ALPHA-ACETYLTRANSFERASE 60"/>
    <property type="match status" value="1"/>
</dbReference>
<dbReference type="Proteomes" id="UP000053237">
    <property type="component" value="Unassembled WGS sequence"/>
</dbReference>
<keyword evidence="4" id="KW-0156">Chromatin regulator</keyword>
<dbReference type="GO" id="GO:0004402">
    <property type="term" value="F:histone acetyltransferase activity"/>
    <property type="evidence" value="ECO:0007669"/>
    <property type="project" value="TreeGrafter"/>
</dbReference>
<gene>
    <name evidence="12" type="ORF">BN9_014610</name>
</gene>
<dbReference type="Gene3D" id="3.40.630.30">
    <property type="match status" value="1"/>
</dbReference>
<dbReference type="InParanoid" id="A0A024G1E8"/>
<dbReference type="GO" id="GO:0000139">
    <property type="term" value="C:Golgi membrane"/>
    <property type="evidence" value="ECO:0007669"/>
    <property type="project" value="TreeGrafter"/>
</dbReference>
<evidence type="ECO:0000256" key="6">
    <source>
        <dbReference type="ARBA" id="ARBA00025774"/>
    </source>
</evidence>
<evidence type="ECO:0000313" key="12">
    <source>
        <dbReference type="EMBL" id="CCI40677.1"/>
    </source>
</evidence>
<keyword evidence="2" id="KW-0808">Transferase</keyword>
<evidence type="ECO:0000256" key="1">
    <source>
        <dbReference type="ARBA" id="ARBA00013184"/>
    </source>
</evidence>
<dbReference type="EC" id="2.3.1.259" evidence="7"/>
<keyword evidence="3" id="KW-0159">Chromosome partition</keyword>
<feature type="domain" description="N-acetyltransferase" evidence="11">
    <location>
        <begin position="54"/>
        <end position="279"/>
    </location>
</feature>
<dbReference type="EMBL" id="CAIX01000010">
    <property type="protein sequence ID" value="CCI40677.1"/>
    <property type="molecule type" value="Genomic_DNA"/>
</dbReference>
<dbReference type="SUPFAM" id="SSF55729">
    <property type="entry name" value="Acyl-CoA N-acyltransferases (Nat)"/>
    <property type="match status" value="1"/>
</dbReference>
<dbReference type="InterPro" id="IPR000182">
    <property type="entry name" value="GNAT_dom"/>
</dbReference>
<dbReference type="PANTHER" id="PTHR14744">
    <property type="entry name" value="N-ALPHA-ACETYLTRANSFERASE 60"/>
    <property type="match status" value="1"/>
</dbReference>
<comment type="catalytic activity">
    <reaction evidence="10">
        <text>N-terminal L-methionyl-[transmembrane protein] + acetyl-CoA = N-terminal N(alpha)-acetyl-L-methionyl-[transmembrane protein] + CoA + H(+)</text>
        <dbReference type="Rhea" id="RHEA:50604"/>
        <dbReference type="Rhea" id="RHEA-COMP:12745"/>
        <dbReference type="Rhea" id="RHEA-COMP:12746"/>
        <dbReference type="ChEBI" id="CHEBI:15378"/>
        <dbReference type="ChEBI" id="CHEBI:57287"/>
        <dbReference type="ChEBI" id="CHEBI:57288"/>
        <dbReference type="ChEBI" id="CHEBI:64731"/>
        <dbReference type="ChEBI" id="CHEBI:133414"/>
        <dbReference type="EC" id="2.3.1.259"/>
    </reaction>
</comment>
<evidence type="ECO:0000256" key="2">
    <source>
        <dbReference type="ARBA" id="ARBA00022679"/>
    </source>
</evidence>
<dbReference type="Pfam" id="PF00583">
    <property type="entry name" value="Acetyltransf_1"/>
    <property type="match status" value="1"/>
</dbReference>
<evidence type="ECO:0000256" key="7">
    <source>
        <dbReference type="ARBA" id="ARBA00026111"/>
    </source>
</evidence>
<evidence type="ECO:0000313" key="13">
    <source>
        <dbReference type="Proteomes" id="UP000053237"/>
    </source>
</evidence>
<comment type="catalytic activity">
    <reaction evidence="9">
        <text>L-lysyl-[protein] + acetyl-CoA = N(6)-acetyl-L-lysyl-[protein] + CoA + H(+)</text>
        <dbReference type="Rhea" id="RHEA:45948"/>
        <dbReference type="Rhea" id="RHEA-COMP:9752"/>
        <dbReference type="Rhea" id="RHEA-COMP:10731"/>
        <dbReference type="ChEBI" id="CHEBI:15378"/>
        <dbReference type="ChEBI" id="CHEBI:29969"/>
        <dbReference type="ChEBI" id="CHEBI:57287"/>
        <dbReference type="ChEBI" id="CHEBI:57288"/>
        <dbReference type="ChEBI" id="CHEBI:61930"/>
        <dbReference type="EC" id="2.3.1.48"/>
    </reaction>
</comment>
<proteinExistence type="inferred from homology"/>
<dbReference type="OrthoDB" id="47374at2759"/>
<dbReference type="GO" id="GO:0007059">
    <property type="term" value="P:chromosome segregation"/>
    <property type="evidence" value="ECO:0007669"/>
    <property type="project" value="UniProtKB-KW"/>
</dbReference>
<evidence type="ECO:0000256" key="8">
    <source>
        <dbReference type="ARBA" id="ARBA00026144"/>
    </source>
</evidence>
<dbReference type="InterPro" id="IPR045141">
    <property type="entry name" value="NAA60-like"/>
</dbReference>
<organism evidence="12 13">
    <name type="scientific">Albugo candida</name>
    <dbReference type="NCBI Taxonomy" id="65357"/>
    <lineage>
        <taxon>Eukaryota</taxon>
        <taxon>Sar</taxon>
        <taxon>Stramenopiles</taxon>
        <taxon>Oomycota</taxon>
        <taxon>Peronosporomycetes</taxon>
        <taxon>Albuginales</taxon>
        <taxon>Albuginaceae</taxon>
        <taxon>Albugo</taxon>
    </lineage>
</organism>
<name>A0A024G1E8_9STRA</name>
<dbReference type="CDD" id="cd04301">
    <property type="entry name" value="NAT_SF"/>
    <property type="match status" value="1"/>
</dbReference>
<sequence>MYHEKVYKNQYLMSVRASKEFFTDKSKKEHQKTRICGYKSPPSYDLAPDTEEVLFFREINQEDIPVLRRLHEEWFPIRYNDAFYNGAAHKRWAETGGALFTRVVTTRLTSPSPTDPEHDQKLEINISEKRNESGRSRHISENAARDIRIIGAVTASLVSVTSIEEYEVRKILELPAFVPATLHPPRLAEQDDLAMYILTLGTQQSYRRRGVASMLLSACIDNARQNPHCKAVYLHVKVDNIQAIHFYERNGFQNVKLLKNYYMIQGVPQHAYLFIYFLNRDPTPTEAVPLKDQRSWLTHVSQWTSIFPTSVIVTLKSPSYLLGPLTSLFSSAYERWRVWIQEFRAFQRKENEWEQYP</sequence>
<protein>
    <recommendedName>
        <fullName evidence="8">N-alpha-acetyltransferase 60</fullName>
        <ecNumber evidence="7">2.3.1.259</ecNumber>
        <ecNumber evidence="1">2.3.1.48</ecNumber>
    </recommendedName>
</protein>
<evidence type="ECO:0000256" key="5">
    <source>
        <dbReference type="ARBA" id="ARBA00023315"/>
    </source>
</evidence>
<comment type="caution">
    <text evidence="12">The sequence shown here is derived from an EMBL/GenBank/DDBJ whole genome shotgun (WGS) entry which is preliminary data.</text>
</comment>
<reference evidence="12 13" key="1">
    <citation type="submission" date="2012-05" db="EMBL/GenBank/DDBJ databases">
        <title>Recombination and specialization in a pathogen metapopulation.</title>
        <authorList>
            <person name="Gardiner A."/>
            <person name="Kemen E."/>
            <person name="Schultz-Larsen T."/>
            <person name="MacLean D."/>
            <person name="Van Oosterhout C."/>
            <person name="Jones J.D.G."/>
        </authorList>
    </citation>
    <scope>NUCLEOTIDE SEQUENCE [LARGE SCALE GENOMIC DNA]</scope>
    <source>
        <strain evidence="12 13">Ac Nc2</strain>
    </source>
</reference>
<keyword evidence="13" id="KW-1185">Reference proteome</keyword>
<dbReference type="AlphaFoldDB" id="A0A024G1E8"/>
<dbReference type="STRING" id="65357.A0A024G1E8"/>
<evidence type="ECO:0000256" key="3">
    <source>
        <dbReference type="ARBA" id="ARBA00022829"/>
    </source>
</evidence>
<comment type="similarity">
    <text evidence="6">Belongs to the acetyltransferase family. NAA60 subfamily.</text>
</comment>
<evidence type="ECO:0000259" key="11">
    <source>
        <dbReference type="PROSITE" id="PS51186"/>
    </source>
</evidence>